<accession>A0A2W7PXI3</accession>
<evidence type="ECO:0000256" key="1">
    <source>
        <dbReference type="ARBA" id="ARBA00007405"/>
    </source>
</evidence>
<evidence type="ECO:0000256" key="6">
    <source>
        <dbReference type="SAM" id="MobiDB-lite"/>
    </source>
</evidence>
<keyword evidence="9" id="KW-1185">Reference proteome</keyword>
<evidence type="ECO:0000256" key="4">
    <source>
        <dbReference type="ARBA" id="ARBA00022741"/>
    </source>
</evidence>
<evidence type="ECO:0000256" key="3">
    <source>
        <dbReference type="ARBA" id="ARBA00022634"/>
    </source>
</evidence>
<dbReference type="GO" id="GO:0000166">
    <property type="term" value="F:nucleotide binding"/>
    <property type="evidence" value="ECO:0007669"/>
    <property type="project" value="UniProtKB-KW"/>
</dbReference>
<proteinExistence type="inferred from homology"/>
<dbReference type="GO" id="GO:0071897">
    <property type="term" value="P:DNA biosynthetic process"/>
    <property type="evidence" value="ECO:0007669"/>
    <property type="project" value="UniProtKB-KW"/>
</dbReference>
<comment type="catalytic activity">
    <reaction evidence="5">
        <text>a 2'-deoxyribonucleoside 5'-diphosphate + [thioredoxin]-disulfide + H2O = a ribonucleoside 5'-diphosphate + [thioredoxin]-dithiol</text>
        <dbReference type="Rhea" id="RHEA:23252"/>
        <dbReference type="Rhea" id="RHEA-COMP:10698"/>
        <dbReference type="Rhea" id="RHEA-COMP:10700"/>
        <dbReference type="ChEBI" id="CHEBI:15377"/>
        <dbReference type="ChEBI" id="CHEBI:29950"/>
        <dbReference type="ChEBI" id="CHEBI:50058"/>
        <dbReference type="ChEBI" id="CHEBI:57930"/>
        <dbReference type="ChEBI" id="CHEBI:73316"/>
        <dbReference type="EC" id="1.17.4.1"/>
    </reaction>
</comment>
<dbReference type="AlphaFoldDB" id="A0A2W7PXI3"/>
<organism evidence="8 9">
    <name type="scientific">Palleronia aestuarii</name>
    <dbReference type="NCBI Taxonomy" id="568105"/>
    <lineage>
        <taxon>Bacteria</taxon>
        <taxon>Pseudomonadati</taxon>
        <taxon>Pseudomonadota</taxon>
        <taxon>Alphaproteobacteria</taxon>
        <taxon>Rhodobacterales</taxon>
        <taxon>Roseobacteraceae</taxon>
        <taxon>Palleronia</taxon>
    </lineage>
</organism>
<evidence type="ECO:0000313" key="9">
    <source>
        <dbReference type="Proteomes" id="UP000248916"/>
    </source>
</evidence>
<feature type="region of interest" description="Disordered" evidence="6">
    <location>
        <begin position="1"/>
        <end position="26"/>
    </location>
</feature>
<reference evidence="8 9" key="1">
    <citation type="submission" date="2018-06" db="EMBL/GenBank/DDBJ databases">
        <title>Genomic Encyclopedia of Archaeal and Bacterial Type Strains, Phase II (KMG-II): from individual species to whole genera.</title>
        <authorList>
            <person name="Goeker M."/>
        </authorList>
    </citation>
    <scope>NUCLEOTIDE SEQUENCE [LARGE SCALE GENOMIC DNA]</scope>
    <source>
        <strain evidence="8 9">DSM 22009</strain>
    </source>
</reference>
<dbReference type="OrthoDB" id="8479142at2"/>
<evidence type="ECO:0000256" key="2">
    <source>
        <dbReference type="ARBA" id="ARBA00012274"/>
    </source>
</evidence>
<dbReference type="InterPro" id="IPR024434">
    <property type="entry name" value="TSCPD_dom"/>
</dbReference>
<evidence type="ECO:0000256" key="5">
    <source>
        <dbReference type="ARBA" id="ARBA00047754"/>
    </source>
</evidence>
<dbReference type="RefSeq" id="WP_111538131.1">
    <property type="nucleotide sequence ID" value="NZ_QKZL01000015.1"/>
</dbReference>
<keyword evidence="4" id="KW-0547">Nucleotide-binding</keyword>
<dbReference type="EMBL" id="QKZL01000015">
    <property type="protein sequence ID" value="PZX14249.1"/>
    <property type="molecule type" value="Genomic_DNA"/>
</dbReference>
<comment type="similarity">
    <text evidence="1">Belongs to the ribonucleoside diphosphate reductase class-2 family.</text>
</comment>
<dbReference type="Pfam" id="PF12637">
    <property type="entry name" value="TSCPD"/>
    <property type="match status" value="1"/>
</dbReference>
<evidence type="ECO:0000259" key="7">
    <source>
        <dbReference type="Pfam" id="PF12637"/>
    </source>
</evidence>
<dbReference type="GO" id="GO:0004748">
    <property type="term" value="F:ribonucleoside-diphosphate reductase activity, thioredoxin disulfide as acceptor"/>
    <property type="evidence" value="ECO:0007669"/>
    <property type="project" value="UniProtKB-EC"/>
</dbReference>
<protein>
    <recommendedName>
        <fullName evidence="2">ribonucleoside-diphosphate reductase</fullName>
        <ecNumber evidence="2">1.17.4.1</ecNumber>
    </recommendedName>
</protein>
<name>A0A2W7PXI3_9RHOB</name>
<gene>
    <name evidence="8" type="ORF">LX81_03048</name>
</gene>
<keyword evidence="3" id="KW-0237">DNA synthesis</keyword>
<sequence length="139" mass="15156">MTAYKTSPDPRHVMPPRRLTETRGVATPEGHTISLSIGFDPEEPDRPREVFYSAGFKSGSQLEFQVQDACVLVSLLLQHGLRPADVAKSLSRDEQPDGSMPYASHIGLIVEELARPSPPCDPLETASASRGACNSRRGR</sequence>
<comment type="caution">
    <text evidence="8">The sequence shown here is derived from an EMBL/GenBank/DDBJ whole genome shotgun (WGS) entry which is preliminary data.</text>
</comment>
<dbReference type="EC" id="1.17.4.1" evidence="2"/>
<feature type="domain" description="TSCPD" evidence="7">
    <location>
        <begin position="15"/>
        <end position="92"/>
    </location>
</feature>
<evidence type="ECO:0000313" key="8">
    <source>
        <dbReference type="EMBL" id="PZX14249.1"/>
    </source>
</evidence>
<feature type="region of interest" description="Disordered" evidence="6">
    <location>
        <begin position="117"/>
        <end position="139"/>
    </location>
</feature>
<dbReference type="Proteomes" id="UP000248916">
    <property type="component" value="Unassembled WGS sequence"/>
</dbReference>